<evidence type="ECO:0000256" key="5">
    <source>
        <dbReference type="ARBA" id="ARBA00022840"/>
    </source>
</evidence>
<evidence type="ECO:0000313" key="9">
    <source>
        <dbReference type="Proteomes" id="UP000663193"/>
    </source>
</evidence>
<dbReference type="InterPro" id="IPR014001">
    <property type="entry name" value="Helicase_ATP-bd"/>
</dbReference>
<dbReference type="Proteomes" id="UP000663193">
    <property type="component" value="Chromosome 5"/>
</dbReference>
<organism evidence="8 9">
    <name type="scientific">Phaeosphaeria nodorum (strain SN15 / ATCC MYA-4574 / FGSC 10173)</name>
    <name type="common">Glume blotch fungus</name>
    <name type="synonym">Parastagonospora nodorum</name>
    <dbReference type="NCBI Taxonomy" id="321614"/>
    <lineage>
        <taxon>Eukaryota</taxon>
        <taxon>Fungi</taxon>
        <taxon>Dikarya</taxon>
        <taxon>Ascomycota</taxon>
        <taxon>Pezizomycotina</taxon>
        <taxon>Dothideomycetes</taxon>
        <taxon>Pleosporomycetidae</taxon>
        <taxon>Pleosporales</taxon>
        <taxon>Pleosporineae</taxon>
        <taxon>Phaeosphaeriaceae</taxon>
        <taxon>Parastagonospora</taxon>
    </lineage>
</organism>
<dbReference type="InterPro" id="IPR027417">
    <property type="entry name" value="P-loop_NTPase"/>
</dbReference>
<keyword evidence="1" id="KW-0489">Methyltransferase</keyword>
<dbReference type="Gene3D" id="3.40.50.150">
    <property type="entry name" value="Vaccinia Virus protein VP39"/>
    <property type="match status" value="1"/>
</dbReference>
<evidence type="ECO:0000256" key="1">
    <source>
        <dbReference type="ARBA" id="ARBA00022603"/>
    </source>
</evidence>
<keyword evidence="4" id="KW-0378">Hydrolase</keyword>
<dbReference type="OrthoDB" id="423221at2759"/>
<dbReference type="SUPFAM" id="SSF53335">
    <property type="entry name" value="S-adenosyl-L-methionine-dependent methyltransferases"/>
    <property type="match status" value="1"/>
</dbReference>
<keyword evidence="3" id="KW-0547">Nucleotide-binding</keyword>
<feature type="domain" description="Helicase ATP-binding" evidence="7">
    <location>
        <begin position="1469"/>
        <end position="1843"/>
    </location>
</feature>
<feature type="region of interest" description="Disordered" evidence="6">
    <location>
        <begin position="390"/>
        <end position="468"/>
    </location>
</feature>
<dbReference type="InterPro" id="IPR050628">
    <property type="entry name" value="SNF2_RAD54_helicase_TF"/>
</dbReference>
<feature type="compositionally biased region" description="Low complexity" evidence="6">
    <location>
        <begin position="1732"/>
        <end position="1743"/>
    </location>
</feature>
<protein>
    <recommendedName>
        <fullName evidence="7">Helicase ATP-binding domain-containing protein</fullName>
    </recommendedName>
</protein>
<evidence type="ECO:0000256" key="3">
    <source>
        <dbReference type="ARBA" id="ARBA00022741"/>
    </source>
</evidence>
<dbReference type="PANTHER" id="PTHR45626">
    <property type="entry name" value="TRANSCRIPTION TERMINATION FACTOR 2-RELATED"/>
    <property type="match status" value="1"/>
</dbReference>
<dbReference type="SMART" id="SM00487">
    <property type="entry name" value="DEXDc"/>
    <property type="match status" value="1"/>
</dbReference>
<dbReference type="Gene3D" id="3.40.50.300">
    <property type="entry name" value="P-loop containing nucleotide triphosphate hydrolases"/>
    <property type="match status" value="1"/>
</dbReference>
<dbReference type="Pfam" id="PF00145">
    <property type="entry name" value="DNA_methylase"/>
    <property type="match status" value="1"/>
</dbReference>
<name>A0A7U2EYQ2_PHANO</name>
<reference evidence="9" key="1">
    <citation type="journal article" date="2021" name="BMC Genomics">
        <title>Chromosome-level genome assembly and manually-curated proteome of model necrotroph Parastagonospora nodorum Sn15 reveals a genome-wide trove of candidate effector homologs, and redundancy of virulence-related functions within an accessory chromosome.</title>
        <authorList>
            <person name="Bertazzoni S."/>
            <person name="Jones D.A.B."/>
            <person name="Phan H.T."/>
            <person name="Tan K.-C."/>
            <person name="Hane J.K."/>
        </authorList>
    </citation>
    <scope>NUCLEOTIDE SEQUENCE [LARGE SCALE GENOMIC DNA]</scope>
    <source>
        <strain evidence="9">SN15 / ATCC MYA-4574 / FGSC 10173)</strain>
    </source>
</reference>
<dbReference type="GO" id="GO:0016787">
    <property type="term" value="F:hydrolase activity"/>
    <property type="evidence" value="ECO:0007669"/>
    <property type="project" value="UniProtKB-KW"/>
</dbReference>
<dbReference type="GO" id="GO:0032259">
    <property type="term" value="P:methylation"/>
    <property type="evidence" value="ECO:0007669"/>
    <property type="project" value="UniProtKB-KW"/>
</dbReference>
<dbReference type="InterPro" id="IPR038718">
    <property type="entry name" value="SNF2-like_sf"/>
</dbReference>
<dbReference type="EMBL" id="CP069027">
    <property type="protein sequence ID" value="QRC95514.1"/>
    <property type="molecule type" value="Genomic_DNA"/>
</dbReference>
<feature type="region of interest" description="Disordered" evidence="6">
    <location>
        <begin position="77"/>
        <end position="107"/>
    </location>
</feature>
<dbReference type="GO" id="GO:0008168">
    <property type="term" value="F:methyltransferase activity"/>
    <property type="evidence" value="ECO:0007669"/>
    <property type="project" value="UniProtKB-KW"/>
</dbReference>
<dbReference type="Pfam" id="PF00176">
    <property type="entry name" value="SNF2-rel_dom"/>
    <property type="match status" value="1"/>
</dbReference>
<proteinExistence type="predicted"/>
<accession>A0A7U2EYQ2</accession>
<dbReference type="InterPro" id="IPR029063">
    <property type="entry name" value="SAM-dependent_MTases_sf"/>
</dbReference>
<feature type="compositionally biased region" description="Low complexity" evidence="6">
    <location>
        <begin position="92"/>
        <end position="103"/>
    </location>
</feature>
<sequence>MLLLITAPPLPGRVGQRSIDHTRRSIDYTTMVRVGKRKRASTSEEHDFDGDTIAVVPRQAVAVQVSSVRLPLLETQSQANVPRRRTASRIRTTPAASHPTAASPVPPSTIDNVPASCCYFCRGRGGNADQECVFAGGDDPRCTRCIRDKKKRCRPATAEEIRAFAARCERCKIRGFKLCNGQRPHCDTCERNNTQHICWRPRPQANGENPQASAAVAVASEAPTPAPRPSRKRRKVVTEAHDIAGTCKEAAMAIDDQHGQVDAATSRPENDDTDETVIANTTEEIAIVGLHVQLDAADVDSVIGDDGVTSNISLSFPERSPVRRAMVTDVTSVTEDDDEDQIQRETRAMNLVFAQELRDRARCSRPRVSYVEPIPDIFSDQEMDTELVNEDDDSDVYESSASSPESLPDEEFEFEDLPAEQSSATEEDGATEDDEVVSVTEIQPSKPKAKPRAQKKASGASEGKGIDFSLPPIDSVEDAFADMAAKALELGLDNALRELEGHQIKVATMCSGTESPLLAFELFSKALEQSGHSSLRVHQKFAAEIEVFKQAFIERNQAPEIIFRDVREFISEDATTAITAYGAEEHIPSGLDVLIAGFVCKDLSRLNTRQKGLEDNGESGDTWRAIYAYAKRFRPSIVLLENVKGLSKLWEGVVSMWDKIGYEAAWLIRDTKRYRIPQTRERMYMIAIERSHYGKDVKKAVAHWQDLMDNLQRQCSSPYEAWLKNMLHESSEHCALGSEVDWALCKLRYDHIRSDERLGILRPVTKWSENGTVKPPDFANRAWYSSQSSRVYDAIDVAYLQAAQKGHDAMYKMAVLDVSQNVDRFKNSLGILPCITPGGCDFATNRQEALSGKQLLLLQGMPLNKLLFGTETQKECQDLAGNAMTTTVIGASIISAIICGWRAFRFDSPRSSAPHKTSALPLKEHIRISSPKVYELGEDDTDKIDLGTLRHEACLSARLCNCEGEKSICKYTIRVCSGCGHTACEKCAGNPKHCYDNNILRSNRKQTPNDFVQEWRPKLATRFTFDSFPDVRQLASKASEKILKPFLDHVIEIDVKSQQFCFRDMLRRHNGWSVIYGSHHATLELCLGHKVEWFLFLNCPSEIAGNDPLRKQLLNPIARAKVIDSLLDVQWEFRLPSIKKHSLQVNSLGSRCSSWRSRLGLLDYKSETVPMSLQVASQSRDCKNVIGEFELLPDCGTASSSLYKRTIGPDLYLFLDPTLLGGSDTDAFTFSEDCSQKSYGESRISVIDVEATWRPWQIHDEAVHDVEATLPAIWTSVSMKLQPVNTAFTVSVPATAASLRQVEHDCSRALTVLEARVPERLPDVSKHSWVLERVKRLPTLSAWQPTSLGSLRSCACAPVYPPILWHINDKGIASPQEARKAAAEFERAVKTRAPIFSVNSSFEKGITQIVIAINAAALVHRARGRLPRTSSTNTMWRLYTDHAELPSEPFPKFRLLSNANDPPCALSSSIAYLRNAQPRALSWMETQELGKELTITEVEEAVHANLGWRAEARAEAVLSVRGGVLADLPSFGKTVTTIALIQSEFEDYAPKALLQRNKTLNEGTEAFLDTAGTLIACPGHIALQWRTELEKFLGKAEYEKYSVIVVQTFAELQKLDIDDIRRSRVVVVAWSVFAEEEYISHLAHFSAMPEPNVTGRRAFDTWFEQASQDIPRQLAAFESSNFSEFKKSTQDLLEKRLQHEDFKATLPIKIQHGSAYQSVNIKSKSNGKRNAPSKLKLSKPPKSTHQVPLLHLFRFNRVVVDEYHYLNDDKKMGNILASVSVKRIAAVKRWVLSGTPALKNFSDVDQIASYLGIRLGRYHFGDGIESSSSDKMRRGDQTLVEEFLSQTETMSRQWHKARHERAQEFLDIFVRRNEPCLAHVACIERITPSEIDIGHLAVYLELLQYVGSHGMAIKRLKNKTPSDKIERLNASLNYSATAEDALLKCALLFRTSEGTSALAGLTTLRSSQRNSVQSELRALLAGFEDLKKSDEISDLYDRFKQDITEHNWLGDEYASRVARNMLIKAKKAPNSSAFPELKGSKTEQKSKFAKKLLSDLRETARDLAHLIRSERFIKAINDLMGPLTKRENGQAFTCSHPDCDGMARLSQLRLITHCGHTACEGCLSTRTDVDKCVDPMCSLFVQGVNLVKVTDLGSRTEPASERYFGRKMEDVIKIISRFPRGDQGVIFAPNDETVEILEEVLDSHGVAYHSLRGCRGATSAKIIEDFKTNDDPDDQSKVLILNMGSESAAGANLVNANHLIFVAPLLAKTQYEYDSAMAQAIARLRRYMQTKTVHIYHVIAQRTIDVDILEHRHKRVDGITTSESPMKMPKAQAKKEKTKLVKNNNGQMALIPVSWLADESKRKMLGVDEAPESFASLINFSDTFQHDEDWALDTK</sequence>
<feature type="region of interest" description="Disordered" evidence="6">
    <location>
        <begin position="1719"/>
        <end position="1743"/>
    </location>
</feature>
<evidence type="ECO:0000313" key="8">
    <source>
        <dbReference type="EMBL" id="QRC95514.1"/>
    </source>
</evidence>
<dbReference type="InterPro" id="IPR001525">
    <property type="entry name" value="C5_MeTfrase"/>
</dbReference>
<dbReference type="Gene3D" id="3.40.50.10810">
    <property type="entry name" value="Tandem AAA-ATPase domain"/>
    <property type="match status" value="2"/>
</dbReference>
<keyword evidence="9" id="KW-1185">Reference proteome</keyword>
<gene>
    <name evidence="8" type="ORF">JI435_031980</name>
</gene>
<evidence type="ECO:0000256" key="6">
    <source>
        <dbReference type="SAM" id="MobiDB-lite"/>
    </source>
</evidence>
<evidence type="ECO:0000256" key="2">
    <source>
        <dbReference type="ARBA" id="ARBA00022679"/>
    </source>
</evidence>
<dbReference type="GO" id="GO:0005524">
    <property type="term" value="F:ATP binding"/>
    <property type="evidence" value="ECO:0007669"/>
    <property type="project" value="UniProtKB-KW"/>
</dbReference>
<dbReference type="VEuPathDB" id="FungiDB:JI435_031980"/>
<evidence type="ECO:0000259" key="7">
    <source>
        <dbReference type="SMART" id="SM00487"/>
    </source>
</evidence>
<dbReference type="InterPro" id="IPR000330">
    <property type="entry name" value="SNF2_N"/>
</dbReference>
<keyword evidence="2" id="KW-0808">Transferase</keyword>
<keyword evidence="5" id="KW-0067">ATP-binding</keyword>
<dbReference type="PANTHER" id="PTHR45626:SF26">
    <property type="entry name" value="FAMILY HELICASE, PUTATIVE (AFU_ORTHOLOGUE AFUA_2G09120)-RELATED"/>
    <property type="match status" value="1"/>
</dbReference>
<feature type="compositionally biased region" description="Acidic residues" evidence="6">
    <location>
        <begin position="407"/>
        <end position="418"/>
    </location>
</feature>
<dbReference type="SUPFAM" id="SSF52540">
    <property type="entry name" value="P-loop containing nucleoside triphosphate hydrolases"/>
    <property type="match status" value="2"/>
</dbReference>
<evidence type="ECO:0000256" key="4">
    <source>
        <dbReference type="ARBA" id="ARBA00022801"/>
    </source>
</evidence>
<feature type="compositionally biased region" description="Acidic residues" evidence="6">
    <location>
        <begin position="425"/>
        <end position="436"/>
    </location>
</feature>